<evidence type="ECO:0000256" key="1">
    <source>
        <dbReference type="SAM" id="MobiDB-lite"/>
    </source>
</evidence>
<organism evidence="2 3">
    <name type="scientific">Rhodomicrobium udaipurense</name>
    <dbReference type="NCBI Taxonomy" id="1202716"/>
    <lineage>
        <taxon>Bacteria</taxon>
        <taxon>Pseudomonadati</taxon>
        <taxon>Pseudomonadota</taxon>
        <taxon>Alphaproteobacteria</taxon>
        <taxon>Hyphomicrobiales</taxon>
        <taxon>Hyphomicrobiaceae</taxon>
        <taxon>Rhodomicrobium</taxon>
    </lineage>
</organism>
<keyword evidence="3" id="KW-1185">Reference proteome</keyword>
<dbReference type="AlphaFoldDB" id="A0A8I1KJT1"/>
<dbReference type="Proteomes" id="UP000623250">
    <property type="component" value="Unassembled WGS sequence"/>
</dbReference>
<reference evidence="2 3" key="1">
    <citation type="submission" date="2020-12" db="EMBL/GenBank/DDBJ databases">
        <title>Revised draft genomes of Rhodomicrobium vannielii ATCC 17100 and Rhodomicrobium udaipurense JA643.</title>
        <authorList>
            <person name="Conners E.M."/>
            <person name="Davenport E.J."/>
            <person name="Bose A."/>
        </authorList>
    </citation>
    <scope>NUCLEOTIDE SEQUENCE [LARGE SCALE GENOMIC DNA]</scope>
    <source>
        <strain evidence="2 3">JA643</strain>
    </source>
</reference>
<dbReference type="RefSeq" id="WP_081796840.1">
    <property type="nucleotide sequence ID" value="NZ_JAEMUK010000012.1"/>
</dbReference>
<proteinExistence type="predicted"/>
<feature type="region of interest" description="Disordered" evidence="1">
    <location>
        <begin position="65"/>
        <end position="114"/>
    </location>
</feature>
<name>A0A8I1KJT1_9HYPH</name>
<gene>
    <name evidence="2" type="ORF">JDN41_06665</name>
</gene>
<accession>A0A8I1KJT1</accession>
<protein>
    <submittedName>
        <fullName evidence="2">Uncharacterized protein</fullName>
    </submittedName>
</protein>
<feature type="compositionally biased region" description="Basic and acidic residues" evidence="1">
    <location>
        <begin position="105"/>
        <end position="114"/>
    </location>
</feature>
<comment type="caution">
    <text evidence="2">The sequence shown here is derived from an EMBL/GenBank/DDBJ whole genome shotgun (WGS) entry which is preliminary data.</text>
</comment>
<sequence length="114" mass="12637">MSQPTIRKFDQMIGLLHRGKFAEKCDDVLREAVETLEALPGEKGKAKITVEIEIAYQGGRVDVTPTVKSKLPEGDKFGATPFWTHEGGLSTQHPSQIDMFGGPRDATERLRDRA</sequence>
<dbReference type="EMBL" id="JAEMUK010000012">
    <property type="protein sequence ID" value="MBJ7543234.1"/>
    <property type="molecule type" value="Genomic_DNA"/>
</dbReference>
<evidence type="ECO:0000313" key="2">
    <source>
        <dbReference type="EMBL" id="MBJ7543234.1"/>
    </source>
</evidence>
<evidence type="ECO:0000313" key="3">
    <source>
        <dbReference type="Proteomes" id="UP000623250"/>
    </source>
</evidence>